<evidence type="ECO:0000259" key="3">
    <source>
        <dbReference type="PROSITE" id="PS51186"/>
    </source>
</evidence>
<keyword evidence="1" id="KW-0808">Transferase</keyword>
<evidence type="ECO:0000256" key="1">
    <source>
        <dbReference type="ARBA" id="ARBA00022679"/>
    </source>
</evidence>
<dbReference type="GO" id="GO:0008080">
    <property type="term" value="F:N-acetyltransferase activity"/>
    <property type="evidence" value="ECO:0007669"/>
    <property type="project" value="InterPro"/>
</dbReference>
<dbReference type="EMBL" id="BKAL01000020">
    <property type="protein sequence ID" value="GEP70975.1"/>
    <property type="molecule type" value="Genomic_DNA"/>
</dbReference>
<dbReference type="InterPro" id="IPR056935">
    <property type="entry name" value="Rv0428c-like_C"/>
</dbReference>
<dbReference type="AlphaFoldDB" id="A0A512PID8"/>
<evidence type="ECO:0000313" key="4">
    <source>
        <dbReference type="EMBL" id="GEP70975.1"/>
    </source>
</evidence>
<name>A0A512PID8_9CELL</name>
<dbReference type="Gene3D" id="3.40.630.30">
    <property type="match status" value="2"/>
</dbReference>
<gene>
    <name evidence="4" type="ORF">CSO01_36900</name>
</gene>
<sequence>MAAVAHHGPAVRVALPHDVADAGALTAEAYLADRLLGPGEAYEAELRDAERRAREAVLLVATTPMPLGDGEVVVGSLTLAPYGSSYAEVAGPGEVELRMLAVAPEARGRGIAEMLMVEALREAVGSGADRVVLSTLDSMVVAHRLYDRLGFASAPERDWSHEGVHLRVRTWTPPAAPGALVESATWRPLRTLDVDGWRLGLSEGLTRRANSVLPVGAPADVTAALSAVESVYARAGRPATFRVCRAARPAGLDTLLDARGYRVEASTDVLVRGLDEPPGGVRRPSATTRPGAGGPVRVPAAHEPDEDWLATWLGVKGQADPAVARGVLEGSQALYLTAVENGEPLGVLRAAFAEDWVGLSSLVVVPAARRRGLARTLTLEALARAAELGARRAFLQVEVSNSAAARLYADLGFRPAERYHYRERALTAGPPGAGADAR</sequence>
<dbReference type="RefSeq" id="WP_146954743.1">
    <property type="nucleotide sequence ID" value="NZ_BAABBJ010000006.1"/>
</dbReference>
<dbReference type="Pfam" id="PF00583">
    <property type="entry name" value="Acetyltransf_1"/>
    <property type="match status" value="1"/>
</dbReference>
<proteinExistence type="predicted"/>
<dbReference type="InterPro" id="IPR050769">
    <property type="entry name" value="NAT_camello-type"/>
</dbReference>
<dbReference type="PANTHER" id="PTHR13947:SF37">
    <property type="entry name" value="LD18367P"/>
    <property type="match status" value="1"/>
</dbReference>
<dbReference type="PANTHER" id="PTHR13947">
    <property type="entry name" value="GNAT FAMILY N-ACETYLTRANSFERASE"/>
    <property type="match status" value="1"/>
</dbReference>
<comment type="caution">
    <text evidence="4">The sequence shown here is derived from an EMBL/GenBank/DDBJ whole genome shotgun (WGS) entry which is preliminary data.</text>
</comment>
<feature type="domain" description="N-acetyltransferase" evidence="3">
    <location>
        <begin position="9"/>
        <end position="173"/>
    </location>
</feature>
<dbReference type="InterPro" id="IPR016181">
    <property type="entry name" value="Acyl_CoA_acyltransferase"/>
</dbReference>
<dbReference type="OrthoDB" id="273614at2"/>
<dbReference type="Pfam" id="PF24553">
    <property type="entry name" value="Rv0428c_C"/>
    <property type="match status" value="1"/>
</dbReference>
<dbReference type="Proteomes" id="UP000321798">
    <property type="component" value="Unassembled WGS sequence"/>
</dbReference>
<keyword evidence="5" id="KW-1185">Reference proteome</keyword>
<accession>A0A512PID8</accession>
<dbReference type="SUPFAM" id="SSF55729">
    <property type="entry name" value="Acyl-CoA N-acyltransferases (Nat)"/>
    <property type="match status" value="2"/>
</dbReference>
<dbReference type="InterPro" id="IPR000182">
    <property type="entry name" value="GNAT_dom"/>
</dbReference>
<feature type="region of interest" description="Disordered" evidence="2">
    <location>
        <begin position="273"/>
        <end position="297"/>
    </location>
</feature>
<evidence type="ECO:0000256" key="2">
    <source>
        <dbReference type="SAM" id="MobiDB-lite"/>
    </source>
</evidence>
<organism evidence="4 5">
    <name type="scientific">Cellulomonas soli</name>
    <dbReference type="NCBI Taxonomy" id="931535"/>
    <lineage>
        <taxon>Bacteria</taxon>
        <taxon>Bacillati</taxon>
        <taxon>Actinomycetota</taxon>
        <taxon>Actinomycetes</taxon>
        <taxon>Micrococcales</taxon>
        <taxon>Cellulomonadaceae</taxon>
        <taxon>Cellulomonas</taxon>
    </lineage>
</organism>
<feature type="domain" description="N-acetyltransferase" evidence="3">
    <location>
        <begin position="296"/>
        <end position="433"/>
    </location>
</feature>
<dbReference type="PROSITE" id="PS51186">
    <property type="entry name" value="GNAT"/>
    <property type="match status" value="2"/>
</dbReference>
<evidence type="ECO:0000313" key="5">
    <source>
        <dbReference type="Proteomes" id="UP000321798"/>
    </source>
</evidence>
<reference evidence="4 5" key="1">
    <citation type="submission" date="2019-07" db="EMBL/GenBank/DDBJ databases">
        <title>Whole genome shotgun sequence of Cellulomonas soli NBRC 109434.</title>
        <authorList>
            <person name="Hosoyama A."/>
            <person name="Uohara A."/>
            <person name="Ohji S."/>
            <person name="Ichikawa N."/>
        </authorList>
    </citation>
    <scope>NUCLEOTIDE SEQUENCE [LARGE SCALE GENOMIC DNA]</scope>
    <source>
        <strain evidence="4 5">NBRC 109434</strain>
    </source>
</reference>
<dbReference type="CDD" id="cd04301">
    <property type="entry name" value="NAT_SF"/>
    <property type="match status" value="2"/>
</dbReference>
<protein>
    <recommendedName>
        <fullName evidence="3">N-acetyltransferase domain-containing protein</fullName>
    </recommendedName>
</protein>